<comment type="catalytic activity">
    <reaction evidence="12 13">
        <text>2 D-alanine + ATP = D-alanyl-D-alanine + ADP + phosphate + H(+)</text>
        <dbReference type="Rhea" id="RHEA:11224"/>
        <dbReference type="ChEBI" id="CHEBI:15378"/>
        <dbReference type="ChEBI" id="CHEBI:30616"/>
        <dbReference type="ChEBI" id="CHEBI:43474"/>
        <dbReference type="ChEBI" id="CHEBI:57416"/>
        <dbReference type="ChEBI" id="CHEBI:57822"/>
        <dbReference type="ChEBI" id="CHEBI:456216"/>
        <dbReference type="EC" id="6.3.2.4"/>
    </reaction>
</comment>
<keyword evidence="20" id="KW-1185">Reference proteome</keyword>
<comment type="cofactor">
    <cofactor evidence="16">
        <name>Mg(2+)</name>
        <dbReference type="ChEBI" id="CHEBI:18420"/>
    </cofactor>
    <cofactor evidence="16">
        <name>Mn(2+)</name>
        <dbReference type="ChEBI" id="CHEBI:29035"/>
    </cofactor>
    <text evidence="16">Binds 2 magnesium or manganese ions per subunit.</text>
</comment>
<dbReference type="InterPro" id="IPR016185">
    <property type="entry name" value="PreATP-grasp_dom_sf"/>
</dbReference>
<dbReference type="FunFam" id="3.30.470.20:FF:000008">
    <property type="entry name" value="D-alanine--D-alanine ligase"/>
    <property type="match status" value="1"/>
</dbReference>
<dbReference type="OrthoDB" id="9813261at2"/>
<dbReference type="InterPro" id="IPR000291">
    <property type="entry name" value="D-Ala_lig_Van_CS"/>
</dbReference>
<feature type="active site" evidence="14">
    <location>
        <position position="16"/>
    </location>
</feature>
<dbReference type="GO" id="GO:0008360">
    <property type="term" value="P:regulation of cell shape"/>
    <property type="evidence" value="ECO:0007669"/>
    <property type="project" value="UniProtKB-KW"/>
</dbReference>
<evidence type="ECO:0000256" key="8">
    <source>
        <dbReference type="ARBA" id="ARBA00022960"/>
    </source>
</evidence>
<evidence type="ECO:0000256" key="15">
    <source>
        <dbReference type="PIRSR" id="PIRSR039102-2"/>
    </source>
</evidence>
<dbReference type="PROSITE" id="PS00843">
    <property type="entry name" value="DALA_DALA_LIGASE_1"/>
    <property type="match status" value="1"/>
</dbReference>
<reference evidence="19 20" key="1">
    <citation type="journal article" date="2010" name="Stand. Genomic Sci.">
        <title>Complete genome sequence of Spirochaeta smaragdinae type strain (SEBR 4228).</title>
        <authorList>
            <person name="Mavromatis K."/>
            <person name="Yasawong M."/>
            <person name="Chertkov O."/>
            <person name="Lapidus A."/>
            <person name="Lucas S."/>
            <person name="Nolan M."/>
            <person name="Del Rio T.G."/>
            <person name="Tice H."/>
            <person name="Cheng J.F."/>
            <person name="Pitluck S."/>
            <person name="Liolios K."/>
            <person name="Ivanova N."/>
            <person name="Tapia R."/>
            <person name="Han C."/>
            <person name="Bruce D."/>
            <person name="Goodwin L."/>
            <person name="Pati A."/>
            <person name="Chen A."/>
            <person name="Palaniappan K."/>
            <person name="Land M."/>
            <person name="Hauser L."/>
            <person name="Chang Y.J."/>
            <person name="Jeffries C.D."/>
            <person name="Detter J.C."/>
            <person name="Rohde M."/>
            <person name="Brambilla E."/>
            <person name="Spring S."/>
            <person name="Goker M."/>
            <person name="Sikorski J."/>
            <person name="Woyke T."/>
            <person name="Bristow J."/>
            <person name="Eisen J.A."/>
            <person name="Markowitz V."/>
            <person name="Hugenholtz P."/>
            <person name="Klenk H.P."/>
            <person name="Kyrpides N.C."/>
        </authorList>
    </citation>
    <scope>NUCLEOTIDE SEQUENCE [LARGE SCALE GENOMIC DNA]</scope>
    <source>
        <strain evidence="20">DSM 11293 / JCM 15392 / SEBR 4228</strain>
    </source>
</reference>
<dbReference type="GO" id="GO:0071555">
    <property type="term" value="P:cell wall organization"/>
    <property type="evidence" value="ECO:0007669"/>
    <property type="project" value="UniProtKB-KW"/>
</dbReference>
<keyword evidence="13" id="KW-0963">Cytoplasm</keyword>
<keyword evidence="6 17" id="KW-0067">ATP-binding</keyword>
<feature type="domain" description="ATP-grasp" evidence="18">
    <location>
        <begin position="137"/>
        <end position="346"/>
    </location>
</feature>
<accession>E1R3M7</accession>
<dbReference type="KEGG" id="ssm:Spirs_2895"/>
<evidence type="ECO:0000256" key="9">
    <source>
        <dbReference type="ARBA" id="ARBA00022984"/>
    </source>
</evidence>
<evidence type="ECO:0000256" key="7">
    <source>
        <dbReference type="ARBA" id="ARBA00022842"/>
    </source>
</evidence>
<dbReference type="PROSITE" id="PS50975">
    <property type="entry name" value="ATP_GRASP"/>
    <property type="match status" value="1"/>
</dbReference>
<dbReference type="STRING" id="573413.Spirs_2895"/>
<dbReference type="Pfam" id="PF01820">
    <property type="entry name" value="Dala_Dala_lig_N"/>
    <property type="match status" value="1"/>
</dbReference>
<evidence type="ECO:0000256" key="16">
    <source>
        <dbReference type="PIRSR" id="PIRSR039102-3"/>
    </source>
</evidence>
<feature type="active site" evidence="14">
    <location>
        <position position="188"/>
    </location>
</feature>
<dbReference type="NCBIfam" id="NF002528">
    <property type="entry name" value="PRK01966.1-4"/>
    <property type="match status" value="1"/>
</dbReference>
<dbReference type="InterPro" id="IPR005905">
    <property type="entry name" value="D_ala_D_ala"/>
</dbReference>
<dbReference type="HAMAP" id="MF_00047">
    <property type="entry name" value="Dala_Dala_lig"/>
    <property type="match status" value="1"/>
</dbReference>
<keyword evidence="8 13" id="KW-0133">Cell shape</keyword>
<dbReference type="PIRSF" id="PIRSF039102">
    <property type="entry name" value="Ddl/VanB"/>
    <property type="match status" value="1"/>
</dbReference>
<dbReference type="Pfam" id="PF07478">
    <property type="entry name" value="Dala_Dala_lig_C"/>
    <property type="match status" value="1"/>
</dbReference>
<dbReference type="UniPathway" id="UPA00219"/>
<dbReference type="GO" id="GO:0046872">
    <property type="term" value="F:metal ion binding"/>
    <property type="evidence" value="ECO:0007669"/>
    <property type="project" value="UniProtKB-KW"/>
</dbReference>
<dbReference type="GO" id="GO:0009252">
    <property type="term" value="P:peptidoglycan biosynthetic process"/>
    <property type="evidence" value="ECO:0007669"/>
    <property type="project" value="UniProtKB-UniRule"/>
</dbReference>
<evidence type="ECO:0000256" key="10">
    <source>
        <dbReference type="ARBA" id="ARBA00023211"/>
    </source>
</evidence>
<evidence type="ECO:0000256" key="11">
    <source>
        <dbReference type="ARBA" id="ARBA00023316"/>
    </source>
</evidence>
<dbReference type="EC" id="6.3.2.4" evidence="13"/>
<feature type="binding site" evidence="16">
    <location>
        <position position="313"/>
    </location>
    <ligand>
        <name>Mg(2+)</name>
        <dbReference type="ChEBI" id="CHEBI:18420"/>
        <label>2</label>
    </ligand>
</feature>
<dbReference type="SUPFAM" id="SSF52440">
    <property type="entry name" value="PreATP-grasp domain"/>
    <property type="match status" value="1"/>
</dbReference>
<gene>
    <name evidence="13" type="primary">ddl</name>
    <name evidence="19" type="ordered locus">Spirs_2895</name>
</gene>
<evidence type="ECO:0000313" key="19">
    <source>
        <dbReference type="EMBL" id="ADK81998.1"/>
    </source>
</evidence>
<dbReference type="AlphaFoldDB" id="E1R3M7"/>
<comment type="cofactor">
    <cofactor evidence="1">
        <name>Mn(2+)</name>
        <dbReference type="ChEBI" id="CHEBI:29035"/>
    </cofactor>
</comment>
<comment type="function">
    <text evidence="13">Cell wall formation.</text>
</comment>
<organism evidence="19 20">
    <name type="scientific">Sediminispirochaeta smaragdinae (strain DSM 11293 / JCM 15392 / SEBR 4228)</name>
    <name type="common">Spirochaeta smaragdinae</name>
    <dbReference type="NCBI Taxonomy" id="573413"/>
    <lineage>
        <taxon>Bacteria</taxon>
        <taxon>Pseudomonadati</taxon>
        <taxon>Spirochaetota</taxon>
        <taxon>Spirochaetia</taxon>
        <taxon>Spirochaetales</taxon>
        <taxon>Spirochaetaceae</taxon>
        <taxon>Sediminispirochaeta</taxon>
    </lineage>
</organism>
<evidence type="ECO:0000256" key="17">
    <source>
        <dbReference type="PROSITE-ProRule" id="PRU00409"/>
    </source>
</evidence>
<feature type="binding site" evidence="16">
    <location>
        <position position="299"/>
    </location>
    <ligand>
        <name>Mg(2+)</name>
        <dbReference type="ChEBI" id="CHEBI:18420"/>
        <label>1</label>
    </ligand>
</feature>
<feature type="binding site" evidence="16">
    <location>
        <position position="313"/>
    </location>
    <ligand>
        <name>Mg(2+)</name>
        <dbReference type="ChEBI" id="CHEBI:18420"/>
        <label>1</label>
    </ligand>
</feature>
<dbReference type="GO" id="GO:0008716">
    <property type="term" value="F:D-alanine-D-alanine ligase activity"/>
    <property type="evidence" value="ECO:0007669"/>
    <property type="project" value="UniProtKB-UniRule"/>
</dbReference>
<proteinExistence type="inferred from homology"/>
<dbReference type="Gene3D" id="3.30.470.20">
    <property type="entry name" value="ATP-grasp fold, B domain"/>
    <property type="match status" value="1"/>
</dbReference>
<evidence type="ECO:0000256" key="2">
    <source>
        <dbReference type="ARBA" id="ARBA00010871"/>
    </source>
</evidence>
<evidence type="ECO:0000256" key="13">
    <source>
        <dbReference type="HAMAP-Rule" id="MF_00047"/>
    </source>
</evidence>
<comment type="similarity">
    <text evidence="2 13">Belongs to the D-alanine--D-alanine ligase family.</text>
</comment>
<name>E1R3M7_SEDSS</name>
<dbReference type="InterPro" id="IPR011761">
    <property type="entry name" value="ATP-grasp"/>
</dbReference>
<evidence type="ECO:0000256" key="14">
    <source>
        <dbReference type="PIRSR" id="PIRSR039102-1"/>
    </source>
</evidence>
<evidence type="ECO:0000256" key="5">
    <source>
        <dbReference type="ARBA" id="ARBA00022741"/>
    </source>
</evidence>
<dbReference type="PANTHER" id="PTHR23132">
    <property type="entry name" value="D-ALANINE--D-ALANINE LIGASE"/>
    <property type="match status" value="1"/>
</dbReference>
<dbReference type="eggNOG" id="COG1181">
    <property type="taxonomic scope" value="Bacteria"/>
</dbReference>
<dbReference type="EMBL" id="CP002116">
    <property type="protein sequence ID" value="ADK81998.1"/>
    <property type="molecule type" value="Genomic_DNA"/>
</dbReference>
<feature type="binding site" evidence="15">
    <location>
        <begin position="180"/>
        <end position="182"/>
    </location>
    <ligand>
        <name>ATP</name>
        <dbReference type="ChEBI" id="CHEBI:30616"/>
    </ligand>
</feature>
<dbReference type="Gene3D" id="3.30.1490.20">
    <property type="entry name" value="ATP-grasp fold, A domain"/>
    <property type="match status" value="1"/>
</dbReference>
<dbReference type="PANTHER" id="PTHR23132:SF25">
    <property type="entry name" value="D-ALANINE--D-ALANINE LIGASE A"/>
    <property type="match status" value="1"/>
</dbReference>
<evidence type="ECO:0000256" key="12">
    <source>
        <dbReference type="ARBA" id="ARBA00047614"/>
    </source>
</evidence>
<feature type="binding site" evidence="15">
    <location>
        <begin position="218"/>
        <end position="225"/>
    </location>
    <ligand>
        <name>ATP</name>
        <dbReference type="ChEBI" id="CHEBI:30616"/>
    </ligand>
</feature>
<keyword evidence="3 13" id="KW-0436">Ligase</keyword>
<dbReference type="Proteomes" id="UP000002318">
    <property type="component" value="Chromosome"/>
</dbReference>
<dbReference type="InterPro" id="IPR013815">
    <property type="entry name" value="ATP_grasp_subdomain_1"/>
</dbReference>
<keyword evidence="9 13" id="KW-0573">Peptidoglycan synthesis</keyword>
<feature type="binding site" evidence="15">
    <location>
        <begin position="188"/>
        <end position="189"/>
    </location>
    <ligand>
        <name>ATP</name>
        <dbReference type="ChEBI" id="CHEBI:30616"/>
    </ligand>
</feature>
<evidence type="ECO:0000313" key="20">
    <source>
        <dbReference type="Proteomes" id="UP000002318"/>
    </source>
</evidence>
<sequence>MKRIKVALLFGGKSGEHEVSLVSAASVFKHIDKERFDVALIAVDKDGAWFLQPQPLYDEKEGGFVVERKEENRVYAVPAGGLRTMAKPLDIELVFPVLHGTFGEDGTVQGLLELCDLPYAGAGVLGSSLCMDKAAVKRIWIQAGLPVVPFEELREVSWKRSKGAAASVRRAVDRFSFPLFVKPSRAGSSVGVSRCETEEGLYAAIEDAFSFDDKLLIEPAVQAKEIECSVIGNQELTTFAPGEIVPSHDFYDYDAKYIDPDGANLLIPSSLNEEQQKMVRQISARAYRVAEAEGFARVDCFYEEATGKVLLNEINTIPGFTKISMFPKLCENGGVAYGELLTKLLDLAVDRHKIRGAKSYQWS</sequence>
<dbReference type="InterPro" id="IPR011095">
    <property type="entry name" value="Dala_Dala_lig_C"/>
</dbReference>
<dbReference type="Gene3D" id="3.40.50.20">
    <property type="match status" value="1"/>
</dbReference>
<dbReference type="GO" id="GO:0005524">
    <property type="term" value="F:ATP binding"/>
    <property type="evidence" value="ECO:0007669"/>
    <property type="project" value="UniProtKB-UniRule"/>
</dbReference>
<keyword evidence="4 16" id="KW-0479">Metal-binding</keyword>
<evidence type="ECO:0000256" key="4">
    <source>
        <dbReference type="ARBA" id="ARBA00022723"/>
    </source>
</evidence>
<dbReference type="HOGENOM" id="CLU_039268_0_0_12"/>
<dbReference type="SUPFAM" id="SSF56059">
    <property type="entry name" value="Glutathione synthetase ATP-binding domain-like"/>
    <property type="match status" value="1"/>
</dbReference>
<feature type="binding site" evidence="15">
    <location>
        <position position="133"/>
    </location>
    <ligand>
        <name>ATP</name>
        <dbReference type="ChEBI" id="CHEBI:30616"/>
    </ligand>
</feature>
<dbReference type="NCBIfam" id="TIGR01205">
    <property type="entry name" value="D_ala_D_alaTIGR"/>
    <property type="match status" value="1"/>
</dbReference>
<keyword evidence="5 15" id="KW-0547">Nucleotide-binding</keyword>
<evidence type="ECO:0000256" key="6">
    <source>
        <dbReference type="ARBA" id="ARBA00022840"/>
    </source>
</evidence>
<dbReference type="InterPro" id="IPR011127">
    <property type="entry name" value="Dala_Dala_lig_N"/>
</dbReference>
<evidence type="ECO:0000256" key="1">
    <source>
        <dbReference type="ARBA" id="ARBA00001936"/>
    </source>
</evidence>
<feature type="binding site" evidence="15">
    <location>
        <begin position="312"/>
        <end position="313"/>
    </location>
    <ligand>
        <name>ATP</name>
        <dbReference type="ChEBI" id="CHEBI:30616"/>
    </ligand>
</feature>
<keyword evidence="10 16" id="KW-0464">Manganese</keyword>
<comment type="subcellular location">
    <subcellularLocation>
        <location evidence="13">Cytoplasm</location>
    </subcellularLocation>
</comment>
<feature type="binding site" evidence="16">
    <location>
        <position position="315"/>
    </location>
    <ligand>
        <name>Mg(2+)</name>
        <dbReference type="ChEBI" id="CHEBI:18420"/>
        <label>2</label>
    </ligand>
</feature>
<keyword evidence="11 13" id="KW-0961">Cell wall biogenesis/degradation</keyword>
<protein>
    <recommendedName>
        <fullName evidence="13">D-alanine--D-alanine ligase</fullName>
        <ecNumber evidence="13">6.3.2.4</ecNumber>
    </recommendedName>
    <alternativeName>
        <fullName evidence="13">D-Ala-D-Ala ligase</fullName>
    </alternativeName>
    <alternativeName>
        <fullName evidence="13">D-alanylalanine synthetase</fullName>
    </alternativeName>
</protein>
<evidence type="ECO:0000259" key="18">
    <source>
        <dbReference type="PROSITE" id="PS50975"/>
    </source>
</evidence>
<evidence type="ECO:0000256" key="3">
    <source>
        <dbReference type="ARBA" id="ARBA00022598"/>
    </source>
</evidence>
<dbReference type="RefSeq" id="WP_013255457.1">
    <property type="nucleotide sequence ID" value="NC_014364.1"/>
</dbReference>
<keyword evidence="7 16" id="KW-0460">Magnesium</keyword>
<dbReference type="GO" id="GO:0005829">
    <property type="term" value="C:cytosol"/>
    <property type="evidence" value="ECO:0007669"/>
    <property type="project" value="TreeGrafter"/>
</dbReference>
<feature type="active site" evidence="14">
    <location>
        <position position="324"/>
    </location>
</feature>
<comment type="pathway">
    <text evidence="13">Cell wall biogenesis; peptidoglycan biosynthesis.</text>
</comment>